<protein>
    <submittedName>
        <fullName evidence="1">Uncharacterized protein</fullName>
    </submittedName>
</protein>
<dbReference type="Proteomes" id="UP001057402">
    <property type="component" value="Chromosome 7"/>
</dbReference>
<evidence type="ECO:0000313" key="2">
    <source>
        <dbReference type="Proteomes" id="UP001057402"/>
    </source>
</evidence>
<organism evidence="1 2">
    <name type="scientific">Melastoma candidum</name>
    <dbReference type="NCBI Taxonomy" id="119954"/>
    <lineage>
        <taxon>Eukaryota</taxon>
        <taxon>Viridiplantae</taxon>
        <taxon>Streptophyta</taxon>
        <taxon>Embryophyta</taxon>
        <taxon>Tracheophyta</taxon>
        <taxon>Spermatophyta</taxon>
        <taxon>Magnoliopsida</taxon>
        <taxon>eudicotyledons</taxon>
        <taxon>Gunneridae</taxon>
        <taxon>Pentapetalae</taxon>
        <taxon>rosids</taxon>
        <taxon>malvids</taxon>
        <taxon>Myrtales</taxon>
        <taxon>Melastomataceae</taxon>
        <taxon>Melastomatoideae</taxon>
        <taxon>Melastomateae</taxon>
        <taxon>Melastoma</taxon>
    </lineage>
</organism>
<reference evidence="2" key="1">
    <citation type="journal article" date="2023" name="Front. Plant Sci.">
        <title>Chromosomal-level genome assembly of Melastoma candidum provides insights into trichome evolution.</title>
        <authorList>
            <person name="Zhong Y."/>
            <person name="Wu W."/>
            <person name="Sun C."/>
            <person name="Zou P."/>
            <person name="Liu Y."/>
            <person name="Dai S."/>
            <person name="Zhou R."/>
        </authorList>
    </citation>
    <scope>NUCLEOTIDE SEQUENCE [LARGE SCALE GENOMIC DNA]</scope>
</reference>
<comment type="caution">
    <text evidence="1">The sequence shown here is derived from an EMBL/GenBank/DDBJ whole genome shotgun (WGS) entry which is preliminary data.</text>
</comment>
<proteinExistence type="predicted"/>
<sequence length="122" mass="13223">MSRLHEYNLSAEDLIDFGTCIPGCFAILRTTDSVNKSTWEVTIGEVSGINGGAVTESFSCHQSLYPYLLHYCHSVPKVRVYEPNGLDCKGRNRINHGVTVCHVDSSASGPGHCAFIALGHSP</sequence>
<accession>A0ACB9P3Y2</accession>
<keyword evidence="2" id="KW-1185">Reference proteome</keyword>
<evidence type="ECO:0000313" key="1">
    <source>
        <dbReference type="EMBL" id="KAI4342544.1"/>
    </source>
</evidence>
<name>A0ACB9P3Y2_9MYRT</name>
<dbReference type="EMBL" id="CM042886">
    <property type="protein sequence ID" value="KAI4342544.1"/>
    <property type="molecule type" value="Genomic_DNA"/>
</dbReference>
<gene>
    <name evidence="1" type="ORF">MLD38_027161</name>
</gene>